<name>A0A2A2KI62_9BILA</name>
<protein>
    <submittedName>
        <fullName evidence="2">Uncharacterized protein</fullName>
    </submittedName>
</protein>
<dbReference type="EMBL" id="LIAE01008565">
    <property type="protein sequence ID" value="PAV73563.1"/>
    <property type="molecule type" value="Genomic_DNA"/>
</dbReference>
<dbReference type="Proteomes" id="UP000218231">
    <property type="component" value="Unassembled WGS sequence"/>
</dbReference>
<feature type="transmembrane region" description="Helical" evidence="1">
    <location>
        <begin position="111"/>
        <end position="135"/>
    </location>
</feature>
<evidence type="ECO:0000313" key="3">
    <source>
        <dbReference type="Proteomes" id="UP000218231"/>
    </source>
</evidence>
<dbReference type="EMBL" id="LIAE01008565">
    <property type="protein sequence ID" value="PAV73564.1"/>
    <property type="molecule type" value="Genomic_DNA"/>
</dbReference>
<comment type="caution">
    <text evidence="2">The sequence shown here is derived from an EMBL/GenBank/DDBJ whole genome shotgun (WGS) entry which is preliminary data.</text>
</comment>
<sequence length="206" mass="23378">MTRFTLDQLAKPQAVTESAAVNVQQNQNPVPQNDETRLSSRFSKAWFYGKLIYLLMCLWYLGQFTSPFLLLTMIYPSWFSIICNLTGFILTGSYLKCTNTIAKSMKKQRSLLVKYGFLAAHWNVMTIGSAMLIYLCRKNPDAFSRNVSKPHECPSYNALISLVLFTFAVDFVTYKILVAFLAYHNVLVANPQTTTTDDPEPLLSQS</sequence>
<keyword evidence="3" id="KW-1185">Reference proteome</keyword>
<keyword evidence="1" id="KW-0472">Membrane</keyword>
<organism evidence="2 3">
    <name type="scientific">Diploscapter pachys</name>
    <dbReference type="NCBI Taxonomy" id="2018661"/>
    <lineage>
        <taxon>Eukaryota</taxon>
        <taxon>Metazoa</taxon>
        <taxon>Ecdysozoa</taxon>
        <taxon>Nematoda</taxon>
        <taxon>Chromadorea</taxon>
        <taxon>Rhabditida</taxon>
        <taxon>Rhabditina</taxon>
        <taxon>Rhabditomorpha</taxon>
        <taxon>Rhabditoidea</taxon>
        <taxon>Rhabditidae</taxon>
        <taxon>Diploscapter</taxon>
    </lineage>
</organism>
<dbReference type="AlphaFoldDB" id="A0A2A2KI62"/>
<dbReference type="EMBL" id="LIAE01008565">
    <property type="protein sequence ID" value="PAV73562.1"/>
    <property type="molecule type" value="Genomic_DNA"/>
</dbReference>
<reference evidence="2 3" key="1">
    <citation type="journal article" date="2017" name="Curr. Biol.">
        <title>Genome architecture and evolution of a unichromosomal asexual nematode.</title>
        <authorList>
            <person name="Fradin H."/>
            <person name="Zegar C."/>
            <person name="Gutwein M."/>
            <person name="Lucas J."/>
            <person name="Kovtun M."/>
            <person name="Corcoran D."/>
            <person name="Baugh L.R."/>
            <person name="Kiontke K."/>
            <person name="Gunsalus K."/>
            <person name="Fitch D.H."/>
            <person name="Piano F."/>
        </authorList>
    </citation>
    <scope>NUCLEOTIDE SEQUENCE [LARGE SCALE GENOMIC DNA]</scope>
    <source>
        <strain evidence="2">PF1309</strain>
    </source>
</reference>
<gene>
    <name evidence="2" type="ORF">WR25_00773</name>
</gene>
<evidence type="ECO:0000256" key="1">
    <source>
        <dbReference type="SAM" id="Phobius"/>
    </source>
</evidence>
<keyword evidence="1" id="KW-0812">Transmembrane</keyword>
<dbReference type="EMBL" id="LIAE01008565">
    <property type="protein sequence ID" value="PAV73567.1"/>
    <property type="molecule type" value="Genomic_DNA"/>
</dbReference>
<proteinExistence type="predicted"/>
<feature type="transmembrane region" description="Helical" evidence="1">
    <location>
        <begin position="68"/>
        <end position="90"/>
    </location>
</feature>
<evidence type="ECO:0000313" key="2">
    <source>
        <dbReference type="EMBL" id="PAV73563.1"/>
    </source>
</evidence>
<keyword evidence="1" id="KW-1133">Transmembrane helix</keyword>
<accession>A0A2A2KI62</accession>
<feature type="transmembrane region" description="Helical" evidence="1">
    <location>
        <begin position="155"/>
        <end position="183"/>
    </location>
</feature>
<feature type="transmembrane region" description="Helical" evidence="1">
    <location>
        <begin position="45"/>
        <end position="62"/>
    </location>
</feature>